<dbReference type="GO" id="GO:0003735">
    <property type="term" value="F:structural constituent of ribosome"/>
    <property type="evidence" value="ECO:0007669"/>
    <property type="project" value="InterPro"/>
</dbReference>
<dbReference type="PANTHER" id="PTHR11278:SF0">
    <property type="entry name" value="SMALL RIBOSOMAL SUBUNIT PROTEIN ES7"/>
    <property type="match status" value="1"/>
</dbReference>
<evidence type="ECO:0000256" key="3">
    <source>
        <dbReference type="ARBA" id="ARBA00023274"/>
    </source>
</evidence>
<dbReference type="GO" id="GO:0042274">
    <property type="term" value="P:ribosomal small subunit biogenesis"/>
    <property type="evidence" value="ECO:0007669"/>
    <property type="project" value="TreeGrafter"/>
</dbReference>
<evidence type="ECO:0000256" key="2">
    <source>
        <dbReference type="ARBA" id="ARBA00022980"/>
    </source>
</evidence>
<sequence length="188" mass="21740">MFTALRKLKKRSEAQKETELENTVAHAIFDIEVNNKDLKYALQPISFVSAREIKISKTRSAIIIFVPRRELQQYQEIHTKLVRELEKKFSGKHILIVAQRRALQKRTSSLIHRPRARTLKVVNENIMKDICYPAEISGLRTRVKTDGSEHLKIFLDPSEKVNLEGKLSTFSVAYRKLTGKTSSFQFAE</sequence>
<dbReference type="InterPro" id="IPR047861">
    <property type="entry name" value="Ribosomal_eS7_CS"/>
</dbReference>
<gene>
    <name evidence="5" type="ORF">PCOS0759_LOCUS9549</name>
</gene>
<dbReference type="PANTHER" id="PTHR11278">
    <property type="entry name" value="40S RIBOSOMAL PROTEIN S7"/>
    <property type="match status" value="1"/>
</dbReference>
<organism evidence="5">
    <name type="scientific">Percolomonas cosmopolitus</name>
    <dbReference type="NCBI Taxonomy" id="63605"/>
    <lineage>
        <taxon>Eukaryota</taxon>
        <taxon>Discoba</taxon>
        <taxon>Heterolobosea</taxon>
        <taxon>Tetramitia</taxon>
        <taxon>Eutetramitia</taxon>
        <taxon>Percolomonadidae</taxon>
        <taxon>Percolomonas</taxon>
    </lineage>
</organism>
<dbReference type="PROSITE" id="PS00948">
    <property type="entry name" value="RIBOSOMAL_S7E"/>
    <property type="match status" value="1"/>
</dbReference>
<evidence type="ECO:0000256" key="4">
    <source>
        <dbReference type="RuleBase" id="RU364105"/>
    </source>
</evidence>
<dbReference type="GO" id="GO:0032040">
    <property type="term" value="C:small-subunit processome"/>
    <property type="evidence" value="ECO:0007669"/>
    <property type="project" value="TreeGrafter"/>
</dbReference>
<reference evidence="5" key="1">
    <citation type="submission" date="2021-01" db="EMBL/GenBank/DDBJ databases">
        <authorList>
            <person name="Corre E."/>
            <person name="Pelletier E."/>
            <person name="Niang G."/>
            <person name="Scheremetjew M."/>
            <person name="Finn R."/>
            <person name="Kale V."/>
            <person name="Holt S."/>
            <person name="Cochrane G."/>
            <person name="Meng A."/>
            <person name="Brown T."/>
            <person name="Cohen L."/>
        </authorList>
    </citation>
    <scope>NUCLEOTIDE SEQUENCE</scope>
    <source>
        <strain evidence="5">WS</strain>
    </source>
</reference>
<comment type="similarity">
    <text evidence="1 4">Belongs to the eukaryotic ribosomal protein eS7 family.</text>
</comment>
<dbReference type="InterPro" id="IPR000554">
    <property type="entry name" value="Ribosomal_eS7"/>
</dbReference>
<dbReference type="Pfam" id="PF01251">
    <property type="entry name" value="Ribosomal_S7e"/>
    <property type="match status" value="1"/>
</dbReference>
<proteinExistence type="inferred from homology"/>
<accession>A0A7S1KUP6</accession>
<keyword evidence="2 4" id="KW-0689">Ribosomal protein</keyword>
<dbReference type="GO" id="GO:0006364">
    <property type="term" value="P:rRNA processing"/>
    <property type="evidence" value="ECO:0007669"/>
    <property type="project" value="TreeGrafter"/>
</dbReference>
<dbReference type="GO" id="GO:0030686">
    <property type="term" value="C:90S preribosome"/>
    <property type="evidence" value="ECO:0007669"/>
    <property type="project" value="TreeGrafter"/>
</dbReference>
<dbReference type="GO" id="GO:0022627">
    <property type="term" value="C:cytosolic small ribosomal subunit"/>
    <property type="evidence" value="ECO:0007669"/>
    <property type="project" value="TreeGrafter"/>
</dbReference>
<dbReference type="AlphaFoldDB" id="A0A7S1KUP6"/>
<keyword evidence="3 4" id="KW-0687">Ribonucleoprotein</keyword>
<evidence type="ECO:0000256" key="1">
    <source>
        <dbReference type="ARBA" id="ARBA00007820"/>
    </source>
</evidence>
<dbReference type="GO" id="GO:0006412">
    <property type="term" value="P:translation"/>
    <property type="evidence" value="ECO:0007669"/>
    <property type="project" value="InterPro"/>
</dbReference>
<protein>
    <recommendedName>
        <fullName evidence="4">40S ribosomal protein S7</fullName>
    </recommendedName>
</protein>
<dbReference type="EMBL" id="HBGD01011540">
    <property type="protein sequence ID" value="CAD9086295.1"/>
    <property type="molecule type" value="Transcribed_RNA"/>
</dbReference>
<name>A0A7S1KUP6_9EUKA</name>
<evidence type="ECO:0000313" key="5">
    <source>
        <dbReference type="EMBL" id="CAD9086295.1"/>
    </source>
</evidence>